<feature type="transmembrane region" description="Helical" evidence="1">
    <location>
        <begin position="7"/>
        <end position="24"/>
    </location>
</feature>
<accession>A0A081S716</accession>
<feature type="transmembrane region" description="Helical" evidence="1">
    <location>
        <begin position="36"/>
        <end position="55"/>
    </location>
</feature>
<sequence>METHRKLTIIGSILLVATFLINNYHQTEHPGVGFNYAYVTGIGMLIVFGISFVIFTKDRLKN</sequence>
<dbReference type="PATRIC" id="fig|1502292.3.peg.376"/>
<gene>
    <name evidence="2" type="ORF">AAA799E16_00436</name>
</gene>
<keyword evidence="1" id="KW-1133">Transmembrane helix</keyword>
<keyword evidence="1" id="KW-0472">Membrane</keyword>
<keyword evidence="3" id="KW-1185">Reference proteome</keyword>
<dbReference type="Proteomes" id="UP000028027">
    <property type="component" value="Unassembled WGS sequence"/>
</dbReference>
<dbReference type="AlphaFoldDB" id="A0A081S716"/>
<dbReference type="EMBL" id="JNVL01000005">
    <property type="protein sequence ID" value="KER06719.1"/>
    <property type="molecule type" value="Genomic_DNA"/>
</dbReference>
<evidence type="ECO:0000313" key="2">
    <source>
        <dbReference type="EMBL" id="KER06719.1"/>
    </source>
</evidence>
<reference evidence="2 3" key="1">
    <citation type="submission" date="2014-06" db="EMBL/GenBank/DDBJ databases">
        <authorList>
            <person name="Ngugi D.K."/>
            <person name="Blom J."/>
            <person name="Alam I."/>
            <person name="Rashid M."/>
            <person name="Ba Alawi W."/>
            <person name="Zhang G."/>
            <person name="Hikmawan T."/>
            <person name="Guan Y."/>
            <person name="Antunes A."/>
            <person name="Siam R."/>
            <person name="Eldorry H."/>
            <person name="Bajic V."/>
            <person name="Stingl U."/>
        </authorList>
    </citation>
    <scope>NUCLEOTIDE SEQUENCE [LARGE SCALE GENOMIC DNA]</scope>
    <source>
        <strain evidence="2">SCGC AAA799-E16</strain>
    </source>
</reference>
<keyword evidence="1" id="KW-0812">Transmembrane</keyword>
<evidence type="ECO:0000313" key="3">
    <source>
        <dbReference type="Proteomes" id="UP000028027"/>
    </source>
</evidence>
<comment type="caution">
    <text evidence="2">The sequence shown here is derived from an EMBL/GenBank/DDBJ whole genome shotgun (WGS) entry which is preliminary data.</text>
</comment>
<organism evidence="2 3">
    <name type="scientific">Marine Group I thaumarchaeote SCGC AAA799-E16</name>
    <dbReference type="NCBI Taxonomy" id="1502292"/>
    <lineage>
        <taxon>Archaea</taxon>
        <taxon>Nitrososphaerota</taxon>
        <taxon>Marine Group I</taxon>
    </lineage>
</organism>
<evidence type="ECO:0000256" key="1">
    <source>
        <dbReference type="SAM" id="Phobius"/>
    </source>
</evidence>
<proteinExistence type="predicted"/>
<name>A0A081S716_9ARCH</name>
<protein>
    <submittedName>
        <fullName evidence="2">Uncharacterized protein</fullName>
    </submittedName>
</protein>